<dbReference type="GO" id="GO:0003697">
    <property type="term" value="F:single-stranded DNA binding"/>
    <property type="evidence" value="ECO:0007669"/>
    <property type="project" value="TreeGrafter"/>
</dbReference>
<evidence type="ECO:0000256" key="2">
    <source>
        <dbReference type="ARBA" id="ARBA00001946"/>
    </source>
</evidence>
<comment type="cofactor">
    <cofactor evidence="2">
        <name>Mg(2+)</name>
        <dbReference type="ChEBI" id="CHEBI:18420"/>
    </cofactor>
</comment>
<dbReference type="GO" id="GO:0006302">
    <property type="term" value="P:double-strand break repair"/>
    <property type="evidence" value="ECO:0007669"/>
    <property type="project" value="TreeGrafter"/>
</dbReference>
<accession>A0A481Z198</accession>
<dbReference type="EMBL" id="MK500409">
    <property type="protein sequence ID" value="QBK89199.1"/>
    <property type="molecule type" value="Genomic_DNA"/>
</dbReference>
<dbReference type="InterPro" id="IPR051547">
    <property type="entry name" value="TDP2-like"/>
</dbReference>
<reference evidence="10" key="1">
    <citation type="journal article" date="2019" name="MBio">
        <title>Virus Genomes from Deep Sea Sediments Expand the Ocean Megavirome and Support Independent Origins of Viral Gigantism.</title>
        <authorList>
            <person name="Backstrom D."/>
            <person name="Yutin N."/>
            <person name="Jorgensen S.L."/>
            <person name="Dharamshi J."/>
            <person name="Homa F."/>
            <person name="Zaremba-Niedwiedzka K."/>
            <person name="Spang A."/>
            <person name="Wolf Y.I."/>
            <person name="Koonin E.V."/>
            <person name="Ettema T.J."/>
        </authorList>
    </citation>
    <scope>NUCLEOTIDE SEQUENCE</scope>
</reference>
<gene>
    <name evidence="10" type="ORF">LCMiAC02_02940</name>
</gene>
<evidence type="ECO:0000256" key="7">
    <source>
        <dbReference type="ARBA" id="ARBA00022842"/>
    </source>
</evidence>
<dbReference type="PANTHER" id="PTHR15822:SF4">
    <property type="entry name" value="TYROSYL-DNA PHOSPHODIESTERASE 2"/>
    <property type="match status" value="1"/>
</dbReference>
<evidence type="ECO:0000256" key="8">
    <source>
        <dbReference type="ARBA" id="ARBA00023204"/>
    </source>
</evidence>
<keyword evidence="3" id="KW-0540">Nuclease</keyword>
<name>A0A481Z198_9VIRU</name>
<keyword evidence="6" id="KW-0378">Hydrolase</keyword>
<dbReference type="SUPFAM" id="SSF56219">
    <property type="entry name" value="DNase I-like"/>
    <property type="match status" value="1"/>
</dbReference>
<dbReference type="Pfam" id="PF03372">
    <property type="entry name" value="Exo_endo_phos"/>
    <property type="match status" value="1"/>
</dbReference>
<dbReference type="GO" id="GO:0004527">
    <property type="term" value="F:exonuclease activity"/>
    <property type="evidence" value="ECO:0007669"/>
    <property type="project" value="UniProtKB-KW"/>
</dbReference>
<dbReference type="InterPro" id="IPR036691">
    <property type="entry name" value="Endo/exonu/phosph_ase_sf"/>
</dbReference>
<dbReference type="GO" id="GO:0070260">
    <property type="term" value="F:5'-tyrosyl-DNA phosphodiesterase activity"/>
    <property type="evidence" value="ECO:0007669"/>
    <property type="project" value="TreeGrafter"/>
</dbReference>
<evidence type="ECO:0000259" key="9">
    <source>
        <dbReference type="Pfam" id="PF03372"/>
    </source>
</evidence>
<keyword evidence="7" id="KW-0460">Magnesium</keyword>
<sequence>MGSLISRYFEKMEKEIKTVEISIPVKPLTKEELGLYKYDEKEKIWKKVLQFSKKTSQKRNLKILTYNIWGALKDIKYEEYAFDIRKNAVMKIIENSNADIVCLQEVNAHWLNFFRENEFIKKNYYSIESGTNRVTTKWGLSTTIFSKIPLYNVMDYGLPSLQMDNVLICNFDINNKKYTIATSQLHSSKEWTQFRILQLQVIFDLLKSEENVIFAGDFNFGDGQNWIENDYIDQSYTDVWKQLKPYDPGYTEDTYINIMRFNIKKKHKQERFDKVLYKSSHLNPTSIELKGMERIKHSKLDTWPSDHWAVLSKFSL</sequence>
<dbReference type="PANTHER" id="PTHR15822">
    <property type="entry name" value="TRAF AND TNF RECEPTOR-ASSOCIATED PROTEIN"/>
    <property type="match status" value="1"/>
</dbReference>
<evidence type="ECO:0000256" key="3">
    <source>
        <dbReference type="ARBA" id="ARBA00022722"/>
    </source>
</evidence>
<dbReference type="InterPro" id="IPR005135">
    <property type="entry name" value="Endo/exonuclease/phosphatase"/>
</dbReference>
<dbReference type="GO" id="GO:0046872">
    <property type="term" value="F:metal ion binding"/>
    <property type="evidence" value="ECO:0007669"/>
    <property type="project" value="UniProtKB-KW"/>
</dbReference>
<evidence type="ECO:0000256" key="5">
    <source>
        <dbReference type="ARBA" id="ARBA00022763"/>
    </source>
</evidence>
<evidence type="ECO:0000256" key="1">
    <source>
        <dbReference type="ARBA" id="ARBA00001936"/>
    </source>
</evidence>
<organism evidence="10">
    <name type="scientific">Mimivirus LCMiAC02</name>
    <dbReference type="NCBI Taxonomy" id="2506609"/>
    <lineage>
        <taxon>Viruses</taxon>
        <taxon>Varidnaviria</taxon>
        <taxon>Bamfordvirae</taxon>
        <taxon>Nucleocytoviricota</taxon>
        <taxon>Megaviricetes</taxon>
        <taxon>Imitervirales</taxon>
        <taxon>Mimiviridae</taxon>
        <taxon>Klosneuvirinae</taxon>
    </lineage>
</organism>
<keyword evidence="10" id="KW-0269">Exonuclease</keyword>
<comment type="cofactor">
    <cofactor evidence="1">
        <name>Mn(2+)</name>
        <dbReference type="ChEBI" id="CHEBI:29035"/>
    </cofactor>
</comment>
<keyword evidence="10" id="KW-0255">Endonuclease</keyword>
<dbReference type="GO" id="GO:0004519">
    <property type="term" value="F:endonuclease activity"/>
    <property type="evidence" value="ECO:0007669"/>
    <property type="project" value="UniProtKB-KW"/>
</dbReference>
<dbReference type="Gene3D" id="3.60.10.10">
    <property type="entry name" value="Endonuclease/exonuclease/phosphatase"/>
    <property type="match status" value="1"/>
</dbReference>
<evidence type="ECO:0000313" key="10">
    <source>
        <dbReference type="EMBL" id="QBK89199.1"/>
    </source>
</evidence>
<keyword evidence="4" id="KW-0479">Metal-binding</keyword>
<keyword evidence="8" id="KW-0234">DNA repair</keyword>
<evidence type="ECO:0000256" key="6">
    <source>
        <dbReference type="ARBA" id="ARBA00022801"/>
    </source>
</evidence>
<keyword evidence="5" id="KW-0227">DNA damage</keyword>
<evidence type="ECO:0000256" key="4">
    <source>
        <dbReference type="ARBA" id="ARBA00022723"/>
    </source>
</evidence>
<dbReference type="CDD" id="cd09080">
    <property type="entry name" value="TDP2"/>
    <property type="match status" value="1"/>
</dbReference>
<protein>
    <submittedName>
        <fullName evidence="10">Endonuclease/exonuclease/phosphatase family protein</fullName>
    </submittedName>
</protein>
<feature type="domain" description="Endonuclease/exonuclease/phosphatase" evidence="9">
    <location>
        <begin position="64"/>
        <end position="307"/>
    </location>
</feature>
<proteinExistence type="predicted"/>